<dbReference type="InterPro" id="IPR013783">
    <property type="entry name" value="Ig-like_fold"/>
</dbReference>
<comment type="caution">
    <text evidence="3">The sequence shown here is derived from an EMBL/GenBank/DDBJ whole genome shotgun (WGS) entry which is preliminary data.</text>
</comment>
<dbReference type="Pfam" id="PF03797">
    <property type="entry name" value="Autotransporter"/>
    <property type="match status" value="1"/>
</dbReference>
<dbReference type="Proteomes" id="UP000305760">
    <property type="component" value="Unassembled WGS sequence"/>
</dbReference>
<dbReference type="PROSITE" id="PS51208">
    <property type="entry name" value="AUTOTRANSPORTER"/>
    <property type="match status" value="1"/>
</dbReference>
<dbReference type="Gene3D" id="2.60.40.10">
    <property type="entry name" value="Immunoglobulins"/>
    <property type="match status" value="3"/>
</dbReference>
<dbReference type="GO" id="GO:0005509">
    <property type="term" value="F:calcium ion binding"/>
    <property type="evidence" value="ECO:0007669"/>
    <property type="project" value="InterPro"/>
</dbReference>
<accession>A0A5C4RQ71</accession>
<organism evidence="3 4">
    <name type="scientific">Arenimonas terrae</name>
    <dbReference type="NCBI Taxonomy" id="2546226"/>
    <lineage>
        <taxon>Bacteria</taxon>
        <taxon>Pseudomonadati</taxon>
        <taxon>Pseudomonadota</taxon>
        <taxon>Gammaproteobacteria</taxon>
        <taxon>Lysobacterales</taxon>
        <taxon>Lysobacteraceae</taxon>
        <taxon>Arenimonas</taxon>
    </lineage>
</organism>
<keyword evidence="4" id="KW-1185">Reference proteome</keyword>
<dbReference type="AlphaFoldDB" id="A0A5C4RQ71"/>
<gene>
    <name evidence="3" type="ORF">E1B00_14305</name>
</gene>
<dbReference type="NCBIfam" id="TIGR01414">
    <property type="entry name" value="autotrans_barl"/>
    <property type="match status" value="1"/>
</dbReference>
<dbReference type="Pfam" id="PF05345">
    <property type="entry name" value="He_PIG"/>
    <property type="match status" value="3"/>
</dbReference>
<evidence type="ECO:0000313" key="3">
    <source>
        <dbReference type="EMBL" id="TNJ32881.1"/>
    </source>
</evidence>
<dbReference type="OrthoDB" id="5720638at2"/>
<dbReference type="SUPFAM" id="SSF103515">
    <property type="entry name" value="Autotransporter"/>
    <property type="match status" value="1"/>
</dbReference>
<dbReference type="GO" id="GO:0019867">
    <property type="term" value="C:outer membrane"/>
    <property type="evidence" value="ECO:0007669"/>
    <property type="project" value="InterPro"/>
</dbReference>
<name>A0A5C4RQ71_9GAMM</name>
<dbReference type="EMBL" id="SMDR01000004">
    <property type="protein sequence ID" value="TNJ32881.1"/>
    <property type="molecule type" value="Genomic_DNA"/>
</dbReference>
<dbReference type="InterPro" id="IPR005546">
    <property type="entry name" value="Autotransporte_beta"/>
</dbReference>
<evidence type="ECO:0000259" key="2">
    <source>
        <dbReference type="PROSITE" id="PS51208"/>
    </source>
</evidence>
<dbReference type="InterPro" id="IPR015919">
    <property type="entry name" value="Cadherin-like_sf"/>
</dbReference>
<dbReference type="PANTHER" id="PTHR37494:SF1">
    <property type="entry name" value="STAPHYLOCOCCUS AUREUS SURFACE PROTEIN A"/>
    <property type="match status" value="1"/>
</dbReference>
<dbReference type="PANTHER" id="PTHR37494">
    <property type="entry name" value="HEMAGGLUTININ"/>
    <property type="match status" value="1"/>
</dbReference>
<feature type="domain" description="Autotransporter" evidence="2">
    <location>
        <begin position="538"/>
        <end position="817"/>
    </location>
</feature>
<dbReference type="SMART" id="SM00869">
    <property type="entry name" value="Autotransporter"/>
    <property type="match status" value="1"/>
</dbReference>
<evidence type="ECO:0000313" key="4">
    <source>
        <dbReference type="Proteomes" id="UP000305760"/>
    </source>
</evidence>
<protein>
    <submittedName>
        <fullName evidence="3">Autotransporter domain-containing protein</fullName>
    </submittedName>
</protein>
<reference evidence="3 4" key="1">
    <citation type="submission" date="2019-03" db="EMBL/GenBank/DDBJ databases">
        <title>Arenimonas daejeonensis sp. nov., isolated from compost.</title>
        <authorList>
            <person name="Jeon C.O."/>
        </authorList>
    </citation>
    <scope>NUCLEOTIDE SEQUENCE [LARGE SCALE GENOMIC DNA]</scope>
    <source>
        <strain evidence="3 4">R29</strain>
    </source>
</reference>
<dbReference type="Pfam" id="PF17963">
    <property type="entry name" value="Big_9"/>
    <property type="match status" value="2"/>
</dbReference>
<evidence type="ECO:0000256" key="1">
    <source>
        <dbReference type="SAM" id="MobiDB-lite"/>
    </source>
</evidence>
<dbReference type="SUPFAM" id="SSF49313">
    <property type="entry name" value="Cadherin-like"/>
    <property type="match status" value="2"/>
</dbReference>
<proteinExistence type="predicted"/>
<sequence length="817" mass="83102">MTPAAGTLTAPYGAAYSQVFSASGGIGPYDYTFTGGAIPGLSFSGDTLSGTPTTPGSYTFSVTAADSGITAGPAVWVTQNYTLVVAAPTVTLSPATLADGTAGTAYAATITASGGVGPYTFAVTAGALPAGVSLATDGSLSGTPTVDGSFNFTVEATDANGQTGDQAYTLVVAAPTLTLAPATLANGTVGTAYTASFSTTGGTAPYGYAVTAGTLPAGLNLAADGTLSGTPTAPGASSFTVTSTDALGFTASLAYTLTVDANAPVAVADAASTLQETAVVIAVTANDTGDFASIAVASAPANGTAVVTGLDVTYTPNAGISGTDTFTYTATGPGGTSVPALVTVTVNPIPVAPTFNVSTLPATPVQVTLTAGATGGPFTGADVVAVTPATAGTTSIAASGANFVLTFTPAAGFSGSVVVRYTLDNAFATSAEGLVNIQVEDRPDPSQDPEVQGLVDAQAESTRRFATGQIGNFQRRLERLHRGGEGGFENGVGFSIDRPCIEPLVGRSIDPCGDNPMPGAGANGLSATEDQGRRQSGDGNGPLGIWTGGMIRSGSQDGRDGNADISFETDGLSTGVDYRVNDALVVGGGFGYGRDENEVGENGSRVDGSARTLALYASWHPGEMFFLDTVLGYQQLDFDLRRYVTATGGLVSGQRDGDQWFASVSVGADIERGDLLVTPYARVDIAQAQLDSYTETGDPIYALRYDDMDVDTSTGTLGLRLDHPTQMSWGRLTPQLRLEYQRDLGGRSDATVRYADLPGGPRYGLVATDFDHNRFSLGLGALIDLDSGWSWRVEYQSQIGHGDGVDHGMTVNVQKQF</sequence>
<dbReference type="InterPro" id="IPR036709">
    <property type="entry name" value="Autotransporte_beta_dom_sf"/>
</dbReference>
<feature type="region of interest" description="Disordered" evidence="1">
    <location>
        <begin position="514"/>
        <end position="542"/>
    </location>
</feature>
<dbReference type="Gene3D" id="2.40.128.130">
    <property type="entry name" value="Autotransporter beta-domain"/>
    <property type="match status" value="1"/>
</dbReference>
<dbReference type="InterPro" id="IPR006315">
    <property type="entry name" value="OM_autotransptr_brl_dom"/>
</dbReference>